<feature type="transmembrane region" description="Helical" evidence="1">
    <location>
        <begin position="262"/>
        <end position="285"/>
    </location>
</feature>
<evidence type="ECO:0000256" key="2">
    <source>
        <dbReference type="SAM" id="SignalP"/>
    </source>
</evidence>
<evidence type="ECO:0000313" key="4">
    <source>
        <dbReference type="Proteomes" id="UP001066276"/>
    </source>
</evidence>
<dbReference type="PANTHER" id="PTHR15644">
    <property type="entry name" value="OSTEOPETROSIS ASSOCIATED TRANSMEMBRANE PROTEIN 1"/>
    <property type="match status" value="1"/>
</dbReference>
<dbReference type="AlphaFoldDB" id="A0AAV7RJ23"/>
<sequence length="314" mass="35274">MVPLLLLLVESLLGSASGWSRYESSLIQTEELSLSLLSASDAAASFCLGPGDGPLVQCSSSYSPLLLQSEPCCDLLRSLANSSAALTGCLMLSARPLRPCRSCQPEYILLQELMHNLSLALEQENTTEISRCARNLLQCDRMQIVSRLNESFNQIWEDSNCALCLRNEGEGLRNDSIEFMERFNATMQCFEQNKLAVAPILSREGNYSKACTNCSKMYKDLTELYTQMEKANTLCIDIEDAMNSTRILWSQIFKCNIPFYDVVPVIAVSSFILFLPVIFYLSSYLHSEQKKRKLILPKRMKSATNLLNFEDKSS</sequence>
<feature type="signal peptide" evidence="2">
    <location>
        <begin position="1"/>
        <end position="18"/>
    </location>
</feature>
<keyword evidence="1" id="KW-0472">Membrane</keyword>
<dbReference type="Proteomes" id="UP001066276">
    <property type="component" value="Chromosome 5"/>
</dbReference>
<evidence type="ECO:0008006" key="5">
    <source>
        <dbReference type="Google" id="ProtNLM"/>
    </source>
</evidence>
<keyword evidence="1" id="KW-1133">Transmembrane helix</keyword>
<keyword evidence="1" id="KW-0812">Transmembrane</keyword>
<comment type="caution">
    <text evidence="3">The sequence shown here is derived from an EMBL/GenBank/DDBJ whole genome shotgun (WGS) entry which is preliminary data.</text>
</comment>
<gene>
    <name evidence="3" type="ORF">NDU88_004729</name>
</gene>
<dbReference type="InterPro" id="IPR019172">
    <property type="entry name" value="Osteopetrosis-assoc_TM_1"/>
</dbReference>
<name>A0AAV7RJ23_PLEWA</name>
<dbReference type="GO" id="GO:0005829">
    <property type="term" value="C:cytosol"/>
    <property type="evidence" value="ECO:0007669"/>
    <property type="project" value="TreeGrafter"/>
</dbReference>
<evidence type="ECO:0000313" key="3">
    <source>
        <dbReference type="EMBL" id="KAJ1151950.1"/>
    </source>
</evidence>
<reference evidence="3" key="1">
    <citation type="journal article" date="2022" name="bioRxiv">
        <title>Sequencing and chromosome-scale assembly of the giantPleurodeles waltlgenome.</title>
        <authorList>
            <person name="Brown T."/>
            <person name="Elewa A."/>
            <person name="Iarovenko S."/>
            <person name="Subramanian E."/>
            <person name="Araus A.J."/>
            <person name="Petzold A."/>
            <person name="Susuki M."/>
            <person name="Suzuki K.-i.T."/>
            <person name="Hayashi T."/>
            <person name="Toyoda A."/>
            <person name="Oliveira C."/>
            <person name="Osipova E."/>
            <person name="Leigh N.D."/>
            <person name="Simon A."/>
            <person name="Yun M.H."/>
        </authorList>
    </citation>
    <scope>NUCLEOTIDE SEQUENCE</scope>
    <source>
        <strain evidence="3">20211129_DDA</strain>
        <tissue evidence="3">Liver</tissue>
    </source>
</reference>
<evidence type="ECO:0000256" key="1">
    <source>
        <dbReference type="SAM" id="Phobius"/>
    </source>
</evidence>
<dbReference type="Pfam" id="PF09777">
    <property type="entry name" value="OSTMP1"/>
    <property type="match status" value="1"/>
</dbReference>
<organism evidence="3 4">
    <name type="scientific">Pleurodeles waltl</name>
    <name type="common">Iberian ribbed newt</name>
    <dbReference type="NCBI Taxonomy" id="8319"/>
    <lineage>
        <taxon>Eukaryota</taxon>
        <taxon>Metazoa</taxon>
        <taxon>Chordata</taxon>
        <taxon>Craniata</taxon>
        <taxon>Vertebrata</taxon>
        <taxon>Euteleostomi</taxon>
        <taxon>Amphibia</taxon>
        <taxon>Batrachia</taxon>
        <taxon>Caudata</taxon>
        <taxon>Salamandroidea</taxon>
        <taxon>Salamandridae</taxon>
        <taxon>Pleurodelinae</taxon>
        <taxon>Pleurodeles</taxon>
    </lineage>
</organism>
<keyword evidence="2" id="KW-0732">Signal</keyword>
<keyword evidence="4" id="KW-1185">Reference proteome</keyword>
<dbReference type="PANTHER" id="PTHR15644:SF2">
    <property type="entry name" value="OSTEOPETROSIS-ASSOCIATED TRANSMEMBRANE PROTEIN 1"/>
    <property type="match status" value="1"/>
</dbReference>
<protein>
    <recommendedName>
        <fullName evidence="5">Osteopetrosis-associated transmembrane protein 1</fullName>
    </recommendedName>
</protein>
<accession>A0AAV7RJ23</accession>
<dbReference type="EMBL" id="JANPWB010000009">
    <property type="protein sequence ID" value="KAJ1151950.1"/>
    <property type="molecule type" value="Genomic_DNA"/>
</dbReference>
<feature type="chain" id="PRO_5043922261" description="Osteopetrosis-associated transmembrane protein 1" evidence="2">
    <location>
        <begin position="19"/>
        <end position="314"/>
    </location>
</feature>
<proteinExistence type="predicted"/>